<dbReference type="GO" id="GO:1901135">
    <property type="term" value="P:carbohydrate derivative metabolic process"/>
    <property type="evidence" value="ECO:0007669"/>
    <property type="project" value="InterPro"/>
</dbReference>
<dbReference type="PANTHER" id="PTHR30514">
    <property type="entry name" value="GLUCOKINASE"/>
    <property type="match status" value="1"/>
</dbReference>
<reference evidence="3 4" key="1">
    <citation type="journal article" date="2012" name="J. Bacteriol.">
        <title>Genome sequences for six rhodanobacter strains, isolated from soils and the terrestrial subsurface, with variable denitrification capabilities.</title>
        <authorList>
            <person name="Kostka J.E."/>
            <person name="Green S.J."/>
            <person name="Rishishwar L."/>
            <person name="Prakash O."/>
            <person name="Katz L.S."/>
            <person name="Marino-Ramirez L."/>
            <person name="Jordan I.K."/>
            <person name="Munk C."/>
            <person name="Ivanova N."/>
            <person name="Mikhailova N."/>
            <person name="Watson D.B."/>
            <person name="Brown S.D."/>
            <person name="Palumbo A.V."/>
            <person name="Brooks S.C."/>
        </authorList>
    </citation>
    <scope>NUCLEOTIDE SEQUENCE [LARGE SCALE GENOMIC DNA]</scope>
    <source>
        <strain evidence="4">Jip2T</strain>
    </source>
</reference>
<evidence type="ECO:0000259" key="2">
    <source>
        <dbReference type="PROSITE" id="PS51071"/>
    </source>
</evidence>
<accession>I4VZX1</accession>
<feature type="domain" description="HTH rpiR-type" evidence="2">
    <location>
        <begin position="17"/>
        <end position="93"/>
    </location>
</feature>
<proteinExistence type="predicted"/>
<dbReference type="GO" id="GO:0097367">
    <property type="term" value="F:carbohydrate derivative binding"/>
    <property type="evidence" value="ECO:0007669"/>
    <property type="project" value="InterPro"/>
</dbReference>
<dbReference type="Gene3D" id="3.40.50.10490">
    <property type="entry name" value="Glucose-6-phosphate isomerase like protein, domain 1"/>
    <property type="match status" value="1"/>
</dbReference>
<evidence type="ECO:0000313" key="3">
    <source>
        <dbReference type="EMBL" id="EIL92762.1"/>
    </source>
</evidence>
<dbReference type="EMBL" id="AJXU01000005">
    <property type="protein sequence ID" value="EIL92762.1"/>
    <property type="molecule type" value="Genomic_DNA"/>
</dbReference>
<feature type="region of interest" description="Disordered" evidence="1">
    <location>
        <begin position="294"/>
        <end position="319"/>
    </location>
</feature>
<dbReference type="PATRIC" id="fig|1163408.3.peg.178"/>
<gene>
    <name evidence="3" type="ORF">UU9_00859</name>
</gene>
<dbReference type="PROSITE" id="PS51071">
    <property type="entry name" value="HTH_RPIR"/>
    <property type="match status" value="1"/>
</dbReference>
<dbReference type="GO" id="GO:0003677">
    <property type="term" value="F:DNA binding"/>
    <property type="evidence" value="ECO:0007669"/>
    <property type="project" value="InterPro"/>
</dbReference>
<dbReference type="SUPFAM" id="SSF46689">
    <property type="entry name" value="Homeodomain-like"/>
    <property type="match status" value="1"/>
</dbReference>
<dbReference type="InterPro" id="IPR047640">
    <property type="entry name" value="RpiR-like"/>
</dbReference>
<dbReference type="Gene3D" id="1.10.10.10">
    <property type="entry name" value="Winged helix-like DNA-binding domain superfamily/Winged helix DNA-binding domain"/>
    <property type="match status" value="1"/>
</dbReference>
<feature type="compositionally biased region" description="Basic residues" evidence="1">
    <location>
        <begin position="309"/>
        <end position="319"/>
    </location>
</feature>
<keyword evidence="4" id="KW-1185">Reference proteome</keyword>
<evidence type="ECO:0000313" key="4">
    <source>
        <dbReference type="Proteomes" id="UP000004210"/>
    </source>
</evidence>
<dbReference type="InterPro" id="IPR046348">
    <property type="entry name" value="SIS_dom_sf"/>
</dbReference>
<dbReference type="PANTHER" id="PTHR30514:SF18">
    <property type="entry name" value="RPIR-FAMILY TRANSCRIPTIONAL REGULATOR"/>
    <property type="match status" value="1"/>
</dbReference>
<comment type="caution">
    <text evidence="3">The sequence shown here is derived from an EMBL/GenBank/DDBJ whole genome shotgun (WGS) entry which is preliminary data.</text>
</comment>
<dbReference type="InterPro" id="IPR036388">
    <property type="entry name" value="WH-like_DNA-bd_sf"/>
</dbReference>
<dbReference type="InterPro" id="IPR000281">
    <property type="entry name" value="HTH_RpiR"/>
</dbReference>
<dbReference type="eggNOG" id="COG1737">
    <property type="taxonomic scope" value="Bacteria"/>
</dbReference>
<dbReference type="STRING" id="1163408.UU9_00859"/>
<dbReference type="Proteomes" id="UP000004210">
    <property type="component" value="Unassembled WGS sequence"/>
</dbReference>
<dbReference type="SUPFAM" id="SSF53697">
    <property type="entry name" value="SIS domain"/>
    <property type="match status" value="1"/>
</dbReference>
<dbReference type="InterPro" id="IPR001347">
    <property type="entry name" value="SIS_dom"/>
</dbReference>
<name>I4VZX1_9GAMM</name>
<dbReference type="InterPro" id="IPR009057">
    <property type="entry name" value="Homeodomain-like_sf"/>
</dbReference>
<dbReference type="GO" id="GO:0003700">
    <property type="term" value="F:DNA-binding transcription factor activity"/>
    <property type="evidence" value="ECO:0007669"/>
    <property type="project" value="InterPro"/>
</dbReference>
<dbReference type="Pfam" id="PF01418">
    <property type="entry name" value="HTH_6"/>
    <property type="match status" value="1"/>
</dbReference>
<organism evidence="3 4">
    <name type="scientific">Rhodanobacter fulvus Jip2</name>
    <dbReference type="NCBI Taxonomy" id="1163408"/>
    <lineage>
        <taxon>Bacteria</taxon>
        <taxon>Pseudomonadati</taxon>
        <taxon>Pseudomonadota</taxon>
        <taxon>Gammaproteobacteria</taxon>
        <taxon>Lysobacterales</taxon>
        <taxon>Rhodanobacteraceae</taxon>
        <taxon>Rhodanobacter</taxon>
    </lineage>
</organism>
<dbReference type="Pfam" id="PF01380">
    <property type="entry name" value="SIS"/>
    <property type="match status" value="1"/>
</dbReference>
<evidence type="ECO:0000256" key="1">
    <source>
        <dbReference type="SAM" id="MobiDB-lite"/>
    </source>
</evidence>
<sequence>MHPRPWCWRDERKAMTKDLQKKLKSRWDSFTASEQKIASHLLNNLSGIPFETAASLGKRVGVSAMTVGRFLRNLGYAGLGELKEELRGDAPWLKLYKVPPPSSDADFVSENLQAEIRGLTDVHALARTEEWRAIVRMLIEADKVSIASFQHGRFLGLGFASLLEHVRPRVTFDSGADGAYTELLLDSTPQSCVVLIDVRRYSRHFRLLADEVAARGIPLVIITDTQCYWARQLTPNVLMVPLRAERAWHSLGTFTALFSLLISAMTREMGDVLGRIGDITQLRQKFVGYVGPSLATRADTKPPVPTKPATRRRKKPDPS</sequence>
<protein>
    <submittedName>
        <fullName evidence="3">RpiR family transcriptional regulator</fullName>
    </submittedName>
</protein>
<dbReference type="AlphaFoldDB" id="I4VZX1"/>